<name>A0ABQ7FZU7_DUNSA</name>
<reference evidence="1" key="1">
    <citation type="submission" date="2017-08" db="EMBL/GenBank/DDBJ databases">
        <authorList>
            <person name="Polle J.E."/>
            <person name="Barry K."/>
            <person name="Cushman J."/>
            <person name="Schmutz J."/>
            <person name="Tran D."/>
            <person name="Hathwaick L.T."/>
            <person name="Yim W.C."/>
            <person name="Jenkins J."/>
            <person name="Mckie-Krisberg Z.M."/>
            <person name="Prochnik S."/>
            <person name="Lindquist E."/>
            <person name="Dockter R.B."/>
            <person name="Adam C."/>
            <person name="Molina H."/>
            <person name="Bunkerborg J."/>
            <person name="Jin E."/>
            <person name="Buchheim M."/>
            <person name="Magnuson J."/>
        </authorList>
    </citation>
    <scope>NUCLEOTIDE SEQUENCE</scope>
    <source>
        <strain evidence="1">CCAP 19/18</strain>
    </source>
</reference>
<comment type="caution">
    <text evidence="1">The sequence shown here is derived from an EMBL/GenBank/DDBJ whole genome shotgun (WGS) entry which is preliminary data.</text>
</comment>
<evidence type="ECO:0000313" key="1">
    <source>
        <dbReference type="EMBL" id="KAF5827874.1"/>
    </source>
</evidence>
<organism evidence="1 2">
    <name type="scientific">Dunaliella salina</name>
    <name type="common">Green alga</name>
    <name type="synonym">Protococcus salinus</name>
    <dbReference type="NCBI Taxonomy" id="3046"/>
    <lineage>
        <taxon>Eukaryota</taxon>
        <taxon>Viridiplantae</taxon>
        <taxon>Chlorophyta</taxon>
        <taxon>core chlorophytes</taxon>
        <taxon>Chlorophyceae</taxon>
        <taxon>CS clade</taxon>
        <taxon>Chlamydomonadales</taxon>
        <taxon>Dunaliellaceae</taxon>
        <taxon>Dunaliella</taxon>
    </lineage>
</organism>
<protein>
    <submittedName>
        <fullName evidence="1">Uncharacterized protein</fullName>
    </submittedName>
</protein>
<gene>
    <name evidence="1" type="ORF">DUNSADRAFT_18592</name>
</gene>
<dbReference type="EMBL" id="MU070407">
    <property type="protein sequence ID" value="KAF5827874.1"/>
    <property type="molecule type" value="Genomic_DNA"/>
</dbReference>
<accession>A0ABQ7FZU7</accession>
<sequence length="97" mass="11094">MSTSTSAISMHLHSFPALFDLCECPKFSPALEPLQAPQVSWQLLNFCNFLIYTQDRRLHDVLYRAVSRGQILISAIMQHLRSPCFSTLINLLVQQED</sequence>
<dbReference type="Proteomes" id="UP000815325">
    <property type="component" value="Unassembled WGS sequence"/>
</dbReference>
<proteinExistence type="predicted"/>
<keyword evidence="2" id="KW-1185">Reference proteome</keyword>
<evidence type="ECO:0000313" key="2">
    <source>
        <dbReference type="Proteomes" id="UP000815325"/>
    </source>
</evidence>